<dbReference type="Proteomes" id="UP000023268">
    <property type="component" value="Unassembled WGS sequence"/>
</dbReference>
<dbReference type="AlphaFoldDB" id="A0A016XNL4"/>
<gene>
    <name evidence="2" type="ORF">AZ34_05325</name>
</gene>
<feature type="transmembrane region" description="Helical" evidence="1">
    <location>
        <begin position="20"/>
        <end position="43"/>
    </location>
</feature>
<evidence type="ECO:0008006" key="4">
    <source>
        <dbReference type="Google" id="ProtNLM"/>
    </source>
</evidence>
<keyword evidence="1" id="KW-0812">Transmembrane</keyword>
<dbReference type="OrthoDB" id="9153250at2"/>
<evidence type="ECO:0000313" key="2">
    <source>
        <dbReference type="EMBL" id="EYC52808.1"/>
    </source>
</evidence>
<reference evidence="2 3" key="1">
    <citation type="submission" date="2014-02" db="EMBL/GenBank/DDBJ databases">
        <title>Draft Genome of Hylemonella gracilis isolated from the Niagara River.</title>
        <authorList>
            <person name="Pawlowski D.R."/>
            <person name="Koudelka G.B."/>
        </authorList>
    </citation>
    <scope>NUCLEOTIDE SEQUENCE [LARGE SCALE GENOMIC DNA]</scope>
    <source>
        <strain evidence="2 3">Niagara R</strain>
    </source>
</reference>
<dbReference type="EMBL" id="JEMG01000001">
    <property type="protein sequence ID" value="EYC52808.1"/>
    <property type="molecule type" value="Genomic_DNA"/>
</dbReference>
<dbReference type="STRING" id="1458275.AZ34_05325"/>
<name>A0A016XNL4_9BURK</name>
<evidence type="ECO:0000313" key="3">
    <source>
        <dbReference type="Proteomes" id="UP000023268"/>
    </source>
</evidence>
<keyword evidence="1" id="KW-0472">Membrane</keyword>
<dbReference type="RefSeq" id="WP_035605548.1">
    <property type="nucleotide sequence ID" value="NZ_JEMG01000001.1"/>
</dbReference>
<keyword evidence="1" id="KW-1133">Transmembrane helix</keyword>
<accession>A0A016XNL4</accession>
<evidence type="ECO:0000256" key="1">
    <source>
        <dbReference type="SAM" id="Phobius"/>
    </source>
</evidence>
<protein>
    <recommendedName>
        <fullName evidence="4">DUF2946 domain-containing protein</fullName>
    </recommendedName>
</protein>
<proteinExistence type="predicted"/>
<comment type="caution">
    <text evidence="2">The sequence shown here is derived from an EMBL/GenBank/DDBJ whole genome shotgun (WGS) entry which is preliminary data.</text>
</comment>
<organism evidence="2 3">
    <name type="scientific">Hylemonella gracilis str. Niagara R</name>
    <dbReference type="NCBI Taxonomy" id="1458275"/>
    <lineage>
        <taxon>Bacteria</taxon>
        <taxon>Pseudomonadati</taxon>
        <taxon>Pseudomonadota</taxon>
        <taxon>Betaproteobacteria</taxon>
        <taxon>Burkholderiales</taxon>
        <taxon>Comamonadaceae</taxon>
        <taxon>Hylemonella</taxon>
    </lineage>
</organism>
<sequence length="145" mass="15166">MPRLSLLTPAPGPRSGLGRPLLAAAWAWGLVLALLWAQVLGLVHSVRHAHGLAQAPGHAHLHAFGVTHGGHAHGLDTGVLGHLHAPVDDAQDCRLYDQLGHAGPVSAPFGLLVHALPRMSAWVVLQSLQPRACVPFAARAPPASR</sequence>